<feature type="domain" description="Nephrocystin 3-like N-terminal" evidence="6">
    <location>
        <begin position="390"/>
        <end position="564"/>
    </location>
</feature>
<reference evidence="7" key="1">
    <citation type="journal article" date="2021" name="Nat. Commun.">
        <title>Genetic determinants of endophytism in the Arabidopsis root mycobiome.</title>
        <authorList>
            <person name="Mesny F."/>
            <person name="Miyauchi S."/>
            <person name="Thiergart T."/>
            <person name="Pickel B."/>
            <person name="Atanasova L."/>
            <person name="Karlsson M."/>
            <person name="Huettel B."/>
            <person name="Barry K.W."/>
            <person name="Haridas S."/>
            <person name="Chen C."/>
            <person name="Bauer D."/>
            <person name="Andreopoulos W."/>
            <person name="Pangilinan J."/>
            <person name="LaButti K."/>
            <person name="Riley R."/>
            <person name="Lipzen A."/>
            <person name="Clum A."/>
            <person name="Drula E."/>
            <person name="Henrissat B."/>
            <person name="Kohler A."/>
            <person name="Grigoriev I.V."/>
            <person name="Martin F.M."/>
            <person name="Hacquard S."/>
        </authorList>
    </citation>
    <scope>NUCLEOTIDE SEQUENCE</scope>
    <source>
        <strain evidence="7">MPI-SDFR-AT-0117</strain>
    </source>
</reference>
<organism evidence="7 8">
    <name type="scientific">Plectosphaerella plurivora</name>
    <dbReference type="NCBI Taxonomy" id="936078"/>
    <lineage>
        <taxon>Eukaryota</taxon>
        <taxon>Fungi</taxon>
        <taxon>Dikarya</taxon>
        <taxon>Ascomycota</taxon>
        <taxon>Pezizomycotina</taxon>
        <taxon>Sordariomycetes</taxon>
        <taxon>Hypocreomycetidae</taxon>
        <taxon>Glomerellales</taxon>
        <taxon>Plectosphaerellaceae</taxon>
        <taxon>Plectosphaerella</taxon>
    </lineage>
</organism>
<protein>
    <recommendedName>
        <fullName evidence="9">Nucleoside phosphorylase domain-containing protein</fullName>
    </recommendedName>
</protein>
<name>A0A9P8VC05_9PEZI</name>
<dbReference type="SUPFAM" id="SSF48403">
    <property type="entry name" value="Ankyrin repeat"/>
    <property type="match status" value="2"/>
</dbReference>
<feature type="repeat" description="ANK" evidence="3">
    <location>
        <begin position="1040"/>
        <end position="1072"/>
    </location>
</feature>
<feature type="repeat" description="ANK" evidence="3">
    <location>
        <begin position="1073"/>
        <end position="1105"/>
    </location>
</feature>
<dbReference type="SMART" id="SM00248">
    <property type="entry name" value="ANK"/>
    <property type="match status" value="12"/>
</dbReference>
<dbReference type="InterPro" id="IPR027417">
    <property type="entry name" value="P-loop_NTPase"/>
</dbReference>
<comment type="caution">
    <text evidence="7">The sequence shown here is derived from an EMBL/GenBank/DDBJ whole genome shotgun (WGS) entry which is preliminary data.</text>
</comment>
<evidence type="ECO:0008006" key="9">
    <source>
        <dbReference type="Google" id="ProtNLM"/>
    </source>
</evidence>
<dbReference type="Pfam" id="PF00023">
    <property type="entry name" value="Ank"/>
    <property type="match status" value="1"/>
</dbReference>
<feature type="repeat" description="ANK" evidence="3">
    <location>
        <begin position="1007"/>
        <end position="1039"/>
    </location>
</feature>
<evidence type="ECO:0000259" key="5">
    <source>
        <dbReference type="Pfam" id="PF01048"/>
    </source>
</evidence>
<dbReference type="Pfam" id="PF13637">
    <property type="entry name" value="Ank_4"/>
    <property type="match status" value="1"/>
</dbReference>
<dbReference type="InterPro" id="IPR000845">
    <property type="entry name" value="Nucleoside_phosphorylase_d"/>
</dbReference>
<dbReference type="InterPro" id="IPR056884">
    <property type="entry name" value="NPHP3-like_N"/>
</dbReference>
<dbReference type="Pfam" id="PF12796">
    <property type="entry name" value="Ank_2"/>
    <property type="match status" value="3"/>
</dbReference>
<keyword evidence="2 3" id="KW-0040">ANK repeat</keyword>
<gene>
    <name evidence="7" type="ORF">F5X68DRAFT_152764</name>
</gene>
<feature type="repeat" description="ANK" evidence="3">
    <location>
        <begin position="1175"/>
        <end position="1207"/>
    </location>
</feature>
<dbReference type="Pfam" id="PF24883">
    <property type="entry name" value="NPHP3_N"/>
    <property type="match status" value="1"/>
</dbReference>
<keyword evidence="1" id="KW-0677">Repeat</keyword>
<feature type="repeat" description="ANK" evidence="3">
    <location>
        <begin position="1208"/>
        <end position="1243"/>
    </location>
</feature>
<dbReference type="SUPFAM" id="SSF53167">
    <property type="entry name" value="Purine and uridine phosphorylases"/>
    <property type="match status" value="1"/>
</dbReference>
<evidence type="ECO:0000256" key="2">
    <source>
        <dbReference type="ARBA" id="ARBA00023043"/>
    </source>
</evidence>
<evidence type="ECO:0000259" key="6">
    <source>
        <dbReference type="Pfam" id="PF24883"/>
    </source>
</evidence>
<evidence type="ECO:0000313" key="8">
    <source>
        <dbReference type="Proteomes" id="UP000770015"/>
    </source>
</evidence>
<feature type="region of interest" description="Disordered" evidence="4">
    <location>
        <begin position="1"/>
        <end position="43"/>
    </location>
</feature>
<accession>A0A9P8VC05</accession>
<dbReference type="PROSITE" id="PS50088">
    <property type="entry name" value="ANK_REPEAT"/>
    <property type="match status" value="8"/>
</dbReference>
<dbReference type="PANTHER" id="PTHR24173:SF74">
    <property type="entry name" value="ANKYRIN REPEAT DOMAIN-CONTAINING PROTEIN 16"/>
    <property type="match status" value="1"/>
</dbReference>
<dbReference type="PROSITE" id="PS50297">
    <property type="entry name" value="ANK_REP_REGION"/>
    <property type="match status" value="6"/>
</dbReference>
<feature type="repeat" description="ANK" evidence="3">
    <location>
        <begin position="1141"/>
        <end position="1174"/>
    </location>
</feature>
<dbReference type="Pfam" id="PF01048">
    <property type="entry name" value="PNP_UDP_1"/>
    <property type="match status" value="1"/>
</dbReference>
<dbReference type="InterPro" id="IPR036770">
    <property type="entry name" value="Ankyrin_rpt-contain_sf"/>
</dbReference>
<feature type="domain" description="Nucleoside phosphorylase" evidence="5">
    <location>
        <begin position="51"/>
        <end position="327"/>
    </location>
</feature>
<feature type="repeat" description="ANK" evidence="3">
    <location>
        <begin position="974"/>
        <end position="1006"/>
    </location>
</feature>
<dbReference type="Gene3D" id="3.40.50.300">
    <property type="entry name" value="P-loop containing nucleotide triphosphate hydrolases"/>
    <property type="match status" value="1"/>
</dbReference>
<dbReference type="PANTHER" id="PTHR24173">
    <property type="entry name" value="ANKYRIN REPEAT CONTAINING"/>
    <property type="match status" value="1"/>
</dbReference>
<dbReference type="EMBL" id="JAGSXJ010000011">
    <property type="protein sequence ID" value="KAH6687258.1"/>
    <property type="molecule type" value="Genomic_DNA"/>
</dbReference>
<keyword evidence="8" id="KW-1185">Reference proteome</keyword>
<proteinExistence type="predicted"/>
<dbReference type="InterPro" id="IPR002110">
    <property type="entry name" value="Ankyrin_rpt"/>
</dbReference>
<dbReference type="Gene3D" id="1.25.40.20">
    <property type="entry name" value="Ankyrin repeat-containing domain"/>
    <property type="match status" value="3"/>
</dbReference>
<evidence type="ECO:0000256" key="4">
    <source>
        <dbReference type="SAM" id="MobiDB-lite"/>
    </source>
</evidence>
<dbReference type="SUPFAM" id="SSF52540">
    <property type="entry name" value="P-loop containing nucleoside triphosphate hydrolases"/>
    <property type="match status" value="1"/>
</dbReference>
<sequence length="1348" mass="148515">MNKRQYSDGDPGASQPKRLRTSDTDTASDLLWPTDRHGPSQTAQLSNDDYTIAWICALPLELEASRAMLDKSHPLLDAQPGDDNAYILGRVQQHNVVMACLPSGQYGTNSAAIVATDLHRSFRKIRATLLVGIGGGAPSKDHDIRLGDIVVGMRVMQYDMGKNIGDGKFQMTGTPVIPARLLGSTVSTFRSAHPQDTSSAQVKAILQDRLPNHIRPSQPDQLFQATYEHPPGMSTCNCCDPSKLAQRGARHVDGPKIHYGGIASANTVMKNARARDKLAMELSVLCFEMEAAGIMDSRCIPIRGICDYSDSHKNKAWQNHAAAVAAAYARELLGVLPRVGVPDEPVRVQTCFTMTTIDQSSERREQILRSLGFAQLGDRVTTIQRAWAKTCQWFLRHSKYKDWLDPRKQQQTHGFLWIVGKAGAGKSTMMKFAYLKTKNGSKSPGKTIVSFFFNARGSFLERSIAGMYRSLLLQLLNAYPDLQAVLDDPDIIPSNQTDCPDLNILKELFRSAIMSLNRRSFTCFVDALDECDEQEVQDMVEFFRELAQETTEAEIHFRVCFSSRPYPYIYTGTEVLLVLEKEDGHADDLSQYVTSRLRIENPSSLSELKDQILEKAAGIFMWIVLVVDILNRESINGALALKRKLATIPEKLSELFKSILTRDKHDVDRLLLSVLWVLCANRPLSPLEFRHAVWAGLAQDEVDDILKDNSVETAINLVTSSSKGLAEITASQKPTVQFIHESVRDFLIKDNGLREIWPDLGVEWEACAHEKLKNCCDTYLSLGDVQSILQKFELEDRQTKQTATTESFQFLEYACQHILRHADTAAIAISQDDFIDRFITATGIRALNHVGTAKDRLYSSNAPPLYVLADQGLANLVRLQVRRTPAKPTSEKYHHPFFAALAGGHHQSVAALLNLPSVIYDGIDITDGMRRRKDMPKKMNYWGRTPLTWAAQEGKLHLMRALVSWADIDVAAFDGRTALNHAIETGNEAIVGLLLDNGAHVNRPDQYGKTALIHASTSGNENVIQLLLDSGACVNHLDHGGRTALIHASMSGNEAAIQLLIDNDAQVDHLDHEGETALMHASRNRHEAVGRLLVGNGANVLVCEPKYQTTALHLASAAGCDLLVRQLIEKGGANVNASSYWGQTALSEAVRHGNETAARFLITEGGADVNVKDNYQSTALLSASWYGNESMVQLLIDAGADCETRDSSGRTALMRAAASFREENPSVTRLLIQKGAKVDTQDDDGWTALMLASTAGKSDTTLVLLDEGRADINARDNIRWTALMMAANAGKQDVVRHLLVKKADCLAQDGWGRTALSLAQSAGHSAVAQLLESFNEEVMGEPIEVDGA</sequence>
<dbReference type="Gene3D" id="3.40.50.1580">
    <property type="entry name" value="Nucleoside phosphorylase domain"/>
    <property type="match status" value="1"/>
</dbReference>
<dbReference type="GO" id="GO:0009116">
    <property type="term" value="P:nucleoside metabolic process"/>
    <property type="evidence" value="ECO:0007669"/>
    <property type="project" value="InterPro"/>
</dbReference>
<evidence type="ECO:0000313" key="7">
    <source>
        <dbReference type="EMBL" id="KAH6687258.1"/>
    </source>
</evidence>
<dbReference type="Proteomes" id="UP000770015">
    <property type="component" value="Unassembled WGS sequence"/>
</dbReference>
<dbReference type="InterPro" id="IPR035994">
    <property type="entry name" value="Nucleoside_phosphorylase_sf"/>
</dbReference>
<dbReference type="GO" id="GO:0003824">
    <property type="term" value="F:catalytic activity"/>
    <property type="evidence" value="ECO:0007669"/>
    <property type="project" value="InterPro"/>
</dbReference>
<evidence type="ECO:0000256" key="3">
    <source>
        <dbReference type="PROSITE-ProRule" id="PRU00023"/>
    </source>
</evidence>
<feature type="repeat" description="ANK" evidence="3">
    <location>
        <begin position="1244"/>
        <end position="1277"/>
    </location>
</feature>
<dbReference type="OrthoDB" id="194358at2759"/>
<evidence type="ECO:0000256" key="1">
    <source>
        <dbReference type="ARBA" id="ARBA00022737"/>
    </source>
</evidence>